<gene>
    <name evidence="2" type="ORF">BMR96_09585</name>
</gene>
<feature type="compositionally biased region" description="Basic and acidic residues" evidence="1">
    <location>
        <begin position="153"/>
        <end position="166"/>
    </location>
</feature>
<name>A0A1X0VBJ0_LEUPS</name>
<evidence type="ECO:0000256" key="1">
    <source>
        <dbReference type="SAM" id="MobiDB-lite"/>
    </source>
</evidence>
<protein>
    <submittedName>
        <fullName evidence="2">DNA-binding protein</fullName>
    </submittedName>
</protein>
<dbReference type="AlphaFoldDB" id="A0A1X0VBJ0"/>
<accession>A0A1X0VBJ0</accession>
<proteinExistence type="predicted"/>
<evidence type="ECO:0000313" key="2">
    <source>
        <dbReference type="EMBL" id="ORI97004.1"/>
    </source>
</evidence>
<dbReference type="RefSeq" id="WP_084007689.1">
    <property type="nucleotide sequence ID" value="NZ_MPLS01000071.1"/>
</dbReference>
<dbReference type="GO" id="GO:0003677">
    <property type="term" value="F:DNA binding"/>
    <property type="evidence" value="ECO:0007669"/>
    <property type="project" value="UniProtKB-KW"/>
</dbReference>
<dbReference type="EMBL" id="MPLS01000071">
    <property type="protein sequence ID" value="ORI97004.1"/>
    <property type="molecule type" value="Genomic_DNA"/>
</dbReference>
<sequence length="197" mass="22782">MSDSLKTIRELAEELGVSKKKIHYQVSKLDTDLIQRLDGTIYLDKSAISKIKSSIGYIPPVKLDTSGIQNRHKLDSVLDTEKNKLIDEKSEQISYLKEQLNKKDDQLSIKDEQIKGLVEIQSQTQNLLDQQQRLALQDKKLLEEYKAEIKDLKALAMPSREDEKDVSPQSETEPAEEQAKQKKWWQFKKRGQSDMPR</sequence>
<keyword evidence="2" id="KW-0238">DNA-binding</keyword>
<reference evidence="2 3" key="1">
    <citation type="journal article" date="2017" name="Front. Microbiol.">
        <title>Genomic Characterization of Dairy Associated Leuconostoc Species and Diversity of Leuconostocs in Undefined Mixed Mesophilic Starter Cultures.</title>
        <authorList>
            <person name="Frantzen C.A."/>
            <person name="Kot W."/>
            <person name="Pedersen T.B."/>
            <person name="Ardo Y.M."/>
            <person name="Broadbent J.R."/>
            <person name="Neve H."/>
            <person name="Hansen L.H."/>
            <person name="Dal Bello F."/>
            <person name="Ostlie H.M."/>
            <person name="Kleppen H.P."/>
            <person name="Vogensen F.K."/>
            <person name="Holo H."/>
        </authorList>
    </citation>
    <scope>NUCLEOTIDE SEQUENCE [LARGE SCALE GENOMIC DNA]</scope>
    <source>
        <strain evidence="2 3">LMGCF08</strain>
    </source>
</reference>
<evidence type="ECO:0000313" key="3">
    <source>
        <dbReference type="Proteomes" id="UP000192288"/>
    </source>
</evidence>
<comment type="caution">
    <text evidence="2">The sequence shown here is derived from an EMBL/GenBank/DDBJ whole genome shotgun (WGS) entry which is preliminary data.</text>
</comment>
<feature type="compositionally biased region" description="Basic residues" evidence="1">
    <location>
        <begin position="181"/>
        <end position="190"/>
    </location>
</feature>
<organism evidence="2 3">
    <name type="scientific">Leuconostoc pseudomesenteroides</name>
    <dbReference type="NCBI Taxonomy" id="33968"/>
    <lineage>
        <taxon>Bacteria</taxon>
        <taxon>Bacillati</taxon>
        <taxon>Bacillota</taxon>
        <taxon>Bacilli</taxon>
        <taxon>Lactobacillales</taxon>
        <taxon>Lactobacillaceae</taxon>
        <taxon>Leuconostoc</taxon>
    </lineage>
</organism>
<feature type="region of interest" description="Disordered" evidence="1">
    <location>
        <begin position="153"/>
        <end position="197"/>
    </location>
</feature>
<dbReference type="Proteomes" id="UP000192288">
    <property type="component" value="Unassembled WGS sequence"/>
</dbReference>